<dbReference type="PANTHER" id="PTHR45984:SF1">
    <property type="entry name" value="SPAG1 AXONEMAL DYNEIN ASSEMBLY FACTOR"/>
    <property type="match status" value="1"/>
</dbReference>
<feature type="region of interest" description="Disordered" evidence="6">
    <location>
        <begin position="444"/>
        <end position="479"/>
    </location>
</feature>
<evidence type="ECO:0000256" key="1">
    <source>
        <dbReference type="ARBA" id="ARBA00004496"/>
    </source>
</evidence>
<comment type="caution">
    <text evidence="7">The sequence shown here is derived from an EMBL/GenBank/DDBJ whole genome shotgun (WGS) entry which is preliminary data.</text>
</comment>
<dbReference type="Proteomes" id="UP000606786">
    <property type="component" value="Unassembled WGS sequence"/>
</dbReference>
<protein>
    <submittedName>
        <fullName evidence="7">(Mediterranean fruit fly) hypothetical protein</fullName>
    </submittedName>
</protein>
<evidence type="ECO:0000256" key="5">
    <source>
        <dbReference type="PROSITE-ProRule" id="PRU00339"/>
    </source>
</evidence>
<dbReference type="PANTHER" id="PTHR45984">
    <property type="entry name" value="RNA (RNA) POLYMERASE II ASSOCIATED PROTEIN HOMOLOG"/>
    <property type="match status" value="1"/>
</dbReference>
<feature type="compositionally biased region" description="Polar residues" evidence="6">
    <location>
        <begin position="401"/>
        <end position="410"/>
    </location>
</feature>
<evidence type="ECO:0000256" key="3">
    <source>
        <dbReference type="ARBA" id="ARBA00022737"/>
    </source>
</evidence>
<reference evidence="7" key="1">
    <citation type="submission" date="2020-11" db="EMBL/GenBank/DDBJ databases">
        <authorList>
            <person name="Whitehead M."/>
        </authorList>
    </citation>
    <scope>NUCLEOTIDE SEQUENCE</scope>
    <source>
        <strain evidence="7">EGII</strain>
    </source>
</reference>
<evidence type="ECO:0000256" key="2">
    <source>
        <dbReference type="ARBA" id="ARBA00022490"/>
    </source>
</evidence>
<dbReference type="Gene3D" id="1.25.40.10">
    <property type="entry name" value="Tetratricopeptide repeat domain"/>
    <property type="match status" value="1"/>
</dbReference>
<gene>
    <name evidence="7" type="ORF">CCAP1982_LOCUS3066</name>
</gene>
<feature type="region of interest" description="Disordered" evidence="6">
    <location>
        <begin position="124"/>
        <end position="157"/>
    </location>
</feature>
<dbReference type="InterPro" id="IPR011990">
    <property type="entry name" value="TPR-like_helical_dom_sf"/>
</dbReference>
<feature type="repeat" description="TPR" evidence="5">
    <location>
        <begin position="266"/>
        <end position="299"/>
    </location>
</feature>
<feature type="region of interest" description="Disordered" evidence="6">
    <location>
        <begin position="366"/>
        <end position="418"/>
    </location>
</feature>
<feature type="repeat" description="TPR" evidence="5">
    <location>
        <begin position="231"/>
        <end position="264"/>
    </location>
</feature>
<evidence type="ECO:0000256" key="4">
    <source>
        <dbReference type="ARBA" id="ARBA00022803"/>
    </source>
</evidence>
<keyword evidence="2" id="KW-0963">Cytoplasm</keyword>
<dbReference type="GO" id="GO:0005829">
    <property type="term" value="C:cytosol"/>
    <property type="evidence" value="ECO:0007669"/>
    <property type="project" value="TreeGrafter"/>
</dbReference>
<feature type="compositionally biased region" description="Basic and acidic residues" evidence="6">
    <location>
        <begin position="148"/>
        <end position="157"/>
    </location>
</feature>
<dbReference type="GO" id="GO:0031072">
    <property type="term" value="F:heat shock protein binding"/>
    <property type="evidence" value="ECO:0007669"/>
    <property type="project" value="TreeGrafter"/>
</dbReference>
<name>A0A811U626_CERCA</name>
<dbReference type="PROSITE" id="PS50005">
    <property type="entry name" value="TPR"/>
    <property type="match status" value="2"/>
</dbReference>
<dbReference type="GO" id="GO:0005739">
    <property type="term" value="C:mitochondrion"/>
    <property type="evidence" value="ECO:0007669"/>
    <property type="project" value="TreeGrafter"/>
</dbReference>
<comment type="subcellular location">
    <subcellularLocation>
        <location evidence="1">Cytoplasm</location>
    </subcellularLocation>
</comment>
<organism evidence="7 8">
    <name type="scientific">Ceratitis capitata</name>
    <name type="common">Mediterranean fruit fly</name>
    <name type="synonym">Tephritis capitata</name>
    <dbReference type="NCBI Taxonomy" id="7213"/>
    <lineage>
        <taxon>Eukaryota</taxon>
        <taxon>Metazoa</taxon>
        <taxon>Ecdysozoa</taxon>
        <taxon>Arthropoda</taxon>
        <taxon>Hexapoda</taxon>
        <taxon>Insecta</taxon>
        <taxon>Pterygota</taxon>
        <taxon>Neoptera</taxon>
        <taxon>Endopterygota</taxon>
        <taxon>Diptera</taxon>
        <taxon>Brachycera</taxon>
        <taxon>Muscomorpha</taxon>
        <taxon>Tephritoidea</taxon>
        <taxon>Tephritidae</taxon>
        <taxon>Ceratitis</taxon>
        <taxon>Ceratitis</taxon>
    </lineage>
</organism>
<dbReference type="InterPro" id="IPR051982">
    <property type="entry name" value="CiliaryAsmbly_MitoImport"/>
</dbReference>
<dbReference type="GO" id="GO:0006626">
    <property type="term" value="P:protein targeting to mitochondrion"/>
    <property type="evidence" value="ECO:0007669"/>
    <property type="project" value="TreeGrafter"/>
</dbReference>
<dbReference type="EMBL" id="CAJHJT010000001">
    <property type="protein sequence ID" value="CAD6994309.1"/>
    <property type="molecule type" value="Genomic_DNA"/>
</dbReference>
<dbReference type="Pfam" id="PF00515">
    <property type="entry name" value="TPR_1"/>
    <property type="match status" value="1"/>
</dbReference>
<evidence type="ECO:0000313" key="7">
    <source>
        <dbReference type="EMBL" id="CAD6994309.1"/>
    </source>
</evidence>
<keyword evidence="4 5" id="KW-0802">TPR repeat</keyword>
<dbReference type="SMART" id="SM00028">
    <property type="entry name" value="TPR"/>
    <property type="match status" value="3"/>
</dbReference>
<dbReference type="InterPro" id="IPR019734">
    <property type="entry name" value="TPR_rpt"/>
</dbReference>
<dbReference type="SUPFAM" id="SSF48452">
    <property type="entry name" value="TPR-like"/>
    <property type="match status" value="1"/>
</dbReference>
<dbReference type="AlphaFoldDB" id="A0A811U626"/>
<accession>A0A811U626</accession>
<evidence type="ECO:0000313" key="8">
    <source>
        <dbReference type="Proteomes" id="UP000606786"/>
    </source>
</evidence>
<keyword evidence="3" id="KW-0677">Repeat</keyword>
<feature type="compositionally biased region" description="Basic and acidic residues" evidence="6">
    <location>
        <begin position="369"/>
        <end position="400"/>
    </location>
</feature>
<sequence length="488" mass="55187">MEGREAKRKLIEKFEIPINHLDFAYIGDCADAREMEKIVQILRSGEEGYFPDLTACAENKLRELKPNSRLFRYEEKLQGREALSSHEWKPIFDWTNNIKAKDSVLATAAEKMAQIELGVPPVRKSGTVKQTDEKKEPQNIEASTEATKTAEESTGKPIKSTDYRKWDKYDADEECLRMELAEERVKEDVERKNRLNKQKSKLQTLNELPGDGPLSEEIMSKLTEVERERIAEDYRLRGNDYFRAKEYENAINEYTRSITVCGSKAAPAYNNRAAAKIKLKRYSEAIKDCEQCLQIEPDNLKARLRLADATNANGERQESYILYMKVLELEQNNAAALKAIEDLKNTLGELPPLNATRLQIVEDSPNKVGKQEKKREFNAKTVEKLIGKKNETKESDKKESTSIAATNPPRTNKPKDYDLSDLIKPNRLVKNKFVNAAAALSNMKSAKVAKQKPPAATVETSASPGVPPELRLPNNAAKTSGKILIQEI</sequence>
<dbReference type="OrthoDB" id="2942533at2759"/>
<keyword evidence="8" id="KW-1185">Reference proteome</keyword>
<proteinExistence type="predicted"/>
<evidence type="ECO:0000256" key="6">
    <source>
        <dbReference type="SAM" id="MobiDB-lite"/>
    </source>
</evidence>